<dbReference type="SMART" id="SM00518">
    <property type="entry name" value="AP2Ec"/>
    <property type="match status" value="1"/>
</dbReference>
<keyword evidence="3 7" id="KW-0227">DNA damage</keyword>
<keyword evidence="2 7" id="KW-0479">Metal-binding</keyword>
<dbReference type="EMBL" id="VSIX01000003">
    <property type="protein sequence ID" value="TYB32178.1"/>
    <property type="molecule type" value="Genomic_DNA"/>
</dbReference>
<keyword evidence="7" id="KW-0540">Nuclease</keyword>
<name>A0A5D0MLP2_9BACT</name>
<dbReference type="PROSITE" id="PS00731">
    <property type="entry name" value="AP_NUCLEASE_F2_3"/>
    <property type="match status" value="1"/>
</dbReference>
<dbReference type="Gene3D" id="3.20.20.150">
    <property type="entry name" value="Divalent-metal-dependent TIM barrel enzymes"/>
    <property type="match status" value="1"/>
</dbReference>
<feature type="binding site" evidence="7">
    <location>
        <position position="261"/>
    </location>
    <ligand>
        <name>Zn(2+)</name>
        <dbReference type="ChEBI" id="CHEBI:29105"/>
        <label>2</label>
    </ligand>
</feature>
<evidence type="ECO:0000256" key="4">
    <source>
        <dbReference type="ARBA" id="ARBA00022801"/>
    </source>
</evidence>
<feature type="domain" description="Xylose isomerase-like TIM barrel" evidence="8">
    <location>
        <begin position="21"/>
        <end position="276"/>
    </location>
</feature>
<dbReference type="HAMAP" id="MF_00152">
    <property type="entry name" value="Nfo"/>
    <property type="match status" value="1"/>
</dbReference>
<dbReference type="GO" id="GO:0003906">
    <property type="term" value="F:DNA-(apurinic or apyrimidinic site) endonuclease activity"/>
    <property type="evidence" value="ECO:0007669"/>
    <property type="project" value="TreeGrafter"/>
</dbReference>
<dbReference type="AlphaFoldDB" id="A0A5D0MLP2"/>
<dbReference type="GO" id="GO:0008081">
    <property type="term" value="F:phosphoric diester hydrolase activity"/>
    <property type="evidence" value="ECO:0007669"/>
    <property type="project" value="TreeGrafter"/>
</dbReference>
<dbReference type="PANTHER" id="PTHR21445:SF0">
    <property type="entry name" value="APURINIC-APYRIMIDINIC ENDONUCLEASE"/>
    <property type="match status" value="1"/>
</dbReference>
<dbReference type="NCBIfam" id="NF002199">
    <property type="entry name" value="PRK01060.1-4"/>
    <property type="match status" value="1"/>
</dbReference>
<comment type="catalytic activity">
    <reaction evidence="7">
        <text>Endonucleolytic cleavage to 5'-phosphooligonucleotide end-products.</text>
        <dbReference type="EC" id="3.1.21.2"/>
    </reaction>
</comment>
<dbReference type="EC" id="3.1.21.2" evidence="7"/>
<dbReference type="GO" id="GO:0008833">
    <property type="term" value="F:deoxyribonuclease IV (phage-T4-induced) activity"/>
    <property type="evidence" value="ECO:0007669"/>
    <property type="project" value="UniProtKB-UniRule"/>
</dbReference>
<feature type="binding site" evidence="7">
    <location>
        <position position="69"/>
    </location>
    <ligand>
        <name>Zn(2+)</name>
        <dbReference type="ChEBI" id="CHEBI:29105"/>
        <label>1</label>
    </ligand>
</feature>
<dbReference type="InterPro" id="IPR036237">
    <property type="entry name" value="Xyl_isomerase-like_sf"/>
</dbReference>
<evidence type="ECO:0000256" key="5">
    <source>
        <dbReference type="ARBA" id="ARBA00022833"/>
    </source>
</evidence>
<evidence type="ECO:0000256" key="2">
    <source>
        <dbReference type="ARBA" id="ARBA00022723"/>
    </source>
</evidence>
<feature type="binding site" evidence="7">
    <location>
        <position position="216"/>
    </location>
    <ligand>
        <name>Zn(2+)</name>
        <dbReference type="ChEBI" id="CHEBI:29105"/>
        <label>2</label>
    </ligand>
</feature>
<evidence type="ECO:0000256" key="7">
    <source>
        <dbReference type="HAMAP-Rule" id="MF_00152"/>
    </source>
</evidence>
<keyword evidence="6 7" id="KW-0234">DNA repair</keyword>
<protein>
    <recommendedName>
        <fullName evidence="7">Probable endonuclease 4</fullName>
        <ecNumber evidence="7">3.1.21.2</ecNumber>
    </recommendedName>
    <alternativeName>
        <fullName evidence="7">Endodeoxyribonuclease IV</fullName>
    </alternativeName>
    <alternativeName>
        <fullName evidence="7">Endonuclease IV</fullName>
    </alternativeName>
</protein>
<comment type="function">
    <text evidence="7">Endonuclease IV plays a role in DNA repair. It cleaves phosphodiester bonds at apurinic or apyrimidinic (AP) sites, generating a 3'-hydroxyl group and a 5'-terminal sugar phosphate.</text>
</comment>
<feature type="binding site" evidence="7">
    <location>
        <position position="179"/>
    </location>
    <ligand>
        <name>Zn(2+)</name>
        <dbReference type="ChEBI" id="CHEBI:29105"/>
        <label>2</label>
    </ligand>
</feature>
<feature type="binding site" evidence="7">
    <location>
        <position position="231"/>
    </location>
    <ligand>
        <name>Zn(2+)</name>
        <dbReference type="ChEBI" id="CHEBI:29105"/>
        <label>3</label>
    </ligand>
</feature>
<accession>A0A5D0MLP2</accession>
<organism evidence="9 10">
    <name type="scientific">Candidatus Mcinerneyibacterium aminivorans</name>
    <dbReference type="NCBI Taxonomy" id="2703815"/>
    <lineage>
        <taxon>Bacteria</taxon>
        <taxon>Candidatus Macinerneyibacteriota</taxon>
        <taxon>Candidatus Mcinerneyibacteria</taxon>
        <taxon>Candidatus Mcinerneyibacteriales</taxon>
        <taxon>Candidatus Mcinerneyibacteriaceae</taxon>
        <taxon>Candidatus Mcinerneyibacterium</taxon>
    </lineage>
</organism>
<dbReference type="NCBIfam" id="TIGR00587">
    <property type="entry name" value="nfo"/>
    <property type="match status" value="1"/>
</dbReference>
<proteinExistence type="inferred from homology"/>
<dbReference type="InterPro" id="IPR018246">
    <property type="entry name" value="AP_endonuc_F2_Zn_BS"/>
</dbReference>
<evidence type="ECO:0000256" key="1">
    <source>
        <dbReference type="ARBA" id="ARBA00005340"/>
    </source>
</evidence>
<keyword evidence="7" id="KW-0255">Endonuclease</keyword>
<dbReference type="CDD" id="cd00019">
    <property type="entry name" value="AP2Ec"/>
    <property type="match status" value="1"/>
</dbReference>
<dbReference type="GO" id="GO:0006284">
    <property type="term" value="P:base-excision repair"/>
    <property type="evidence" value="ECO:0007669"/>
    <property type="project" value="TreeGrafter"/>
</dbReference>
<dbReference type="PROSITE" id="PS51432">
    <property type="entry name" value="AP_NUCLEASE_F2_4"/>
    <property type="match status" value="1"/>
</dbReference>
<evidence type="ECO:0000256" key="6">
    <source>
        <dbReference type="ARBA" id="ARBA00023204"/>
    </source>
</evidence>
<dbReference type="PROSITE" id="PS00729">
    <property type="entry name" value="AP_NUCLEASE_F2_1"/>
    <property type="match status" value="1"/>
</dbReference>
<feature type="binding site" evidence="7">
    <location>
        <position position="182"/>
    </location>
    <ligand>
        <name>Zn(2+)</name>
        <dbReference type="ChEBI" id="CHEBI:29105"/>
        <label>3</label>
    </ligand>
</feature>
<dbReference type="PANTHER" id="PTHR21445">
    <property type="entry name" value="ENDONUCLEASE IV ENDODEOXYRIBONUCLEASE IV"/>
    <property type="match status" value="1"/>
</dbReference>
<feature type="binding site" evidence="7">
    <location>
        <position position="229"/>
    </location>
    <ligand>
        <name>Zn(2+)</name>
        <dbReference type="ChEBI" id="CHEBI:29105"/>
        <label>3</label>
    </ligand>
</feature>
<dbReference type="InterPro" id="IPR001719">
    <property type="entry name" value="AP_endonuc_2"/>
</dbReference>
<keyword evidence="5 7" id="KW-0862">Zinc</keyword>
<keyword evidence="10" id="KW-1185">Reference proteome</keyword>
<dbReference type="SUPFAM" id="SSF51658">
    <property type="entry name" value="Xylose isomerase-like"/>
    <property type="match status" value="1"/>
</dbReference>
<evidence type="ECO:0000313" key="9">
    <source>
        <dbReference type="EMBL" id="TYB32178.1"/>
    </source>
</evidence>
<evidence type="ECO:0000256" key="3">
    <source>
        <dbReference type="ARBA" id="ARBA00022763"/>
    </source>
</evidence>
<dbReference type="FunFam" id="3.20.20.150:FF:000001">
    <property type="entry name" value="Probable endonuclease 4"/>
    <property type="match status" value="1"/>
</dbReference>
<sequence>MKYIGAHVSISGGVYNAPLNAQKINARAFGMFTKNQLRWNAKEIKREDIKKFHRNLNKAGISSQHVLVHDTYLINLANPVSEKYNKSLNAFIDGAKRVEKLGLKYFNFHPGSTLGKISDEKGLELISDAVNKTLEVTEDVVLVLETTAGQGNDLGYKFEHLASIIKNSQDKNRMGVCIDTAHIFGAGYDIRTRKSYNGTMENFDKVIGLKYLKGVHLNDSKVGLNSRKDRHANVGQGIFGWDVFEMLMKDERLNDIPLIMETKNSSRWKDDIKRLYSFVPDYKKSK</sequence>
<dbReference type="GO" id="GO:0003677">
    <property type="term" value="F:DNA binding"/>
    <property type="evidence" value="ECO:0007669"/>
    <property type="project" value="InterPro"/>
</dbReference>
<feature type="binding site" evidence="7">
    <location>
        <position position="145"/>
    </location>
    <ligand>
        <name>Zn(2+)</name>
        <dbReference type="ChEBI" id="CHEBI:29105"/>
        <label>1</label>
    </ligand>
</feature>
<dbReference type="GO" id="GO:0008270">
    <property type="term" value="F:zinc ion binding"/>
    <property type="evidence" value="ECO:0007669"/>
    <property type="project" value="UniProtKB-UniRule"/>
</dbReference>
<comment type="cofactor">
    <cofactor evidence="7">
        <name>Zn(2+)</name>
        <dbReference type="ChEBI" id="CHEBI:29105"/>
    </cofactor>
    <text evidence="7">Binds 3 Zn(2+) ions.</text>
</comment>
<comment type="similarity">
    <text evidence="1 7">Belongs to the AP endonuclease 2 family.</text>
</comment>
<evidence type="ECO:0000259" key="8">
    <source>
        <dbReference type="Pfam" id="PF01261"/>
    </source>
</evidence>
<keyword evidence="4 7" id="KW-0378">Hydrolase</keyword>
<gene>
    <name evidence="7" type="primary">nfo</name>
    <name evidence="9" type="ORF">FXF47_00120</name>
</gene>
<reference evidence="9" key="1">
    <citation type="submission" date="2019-08" db="EMBL/GenBank/DDBJ databases">
        <title>Genomic characterization of a novel candidate phylum (ARYD3) from a high temperature, high salinity tertiary oil reservoir in north central Oklahoma, USA.</title>
        <authorList>
            <person name="Youssef N.H."/>
            <person name="Yadav A."/>
            <person name="Elshahed M.S."/>
        </authorList>
    </citation>
    <scope>NUCLEOTIDE SEQUENCE [LARGE SCALE GENOMIC DNA]</scope>
    <source>
        <strain evidence="9">ARYD3</strain>
    </source>
</reference>
<comment type="caution">
    <text evidence="9">The sequence shown here is derived from an EMBL/GenBank/DDBJ whole genome shotgun (WGS) entry which is preliminary data.</text>
</comment>
<dbReference type="InterPro" id="IPR013022">
    <property type="entry name" value="Xyl_isomerase-like_TIM-brl"/>
</dbReference>
<dbReference type="Pfam" id="PF01261">
    <property type="entry name" value="AP_endonuc_2"/>
    <property type="match status" value="1"/>
</dbReference>
<feature type="binding site" evidence="7">
    <location>
        <position position="145"/>
    </location>
    <ligand>
        <name>Zn(2+)</name>
        <dbReference type="ChEBI" id="CHEBI:29105"/>
        <label>2</label>
    </ligand>
</feature>
<evidence type="ECO:0000313" key="10">
    <source>
        <dbReference type="Proteomes" id="UP000324143"/>
    </source>
</evidence>
<feature type="binding site" evidence="7">
    <location>
        <position position="109"/>
    </location>
    <ligand>
        <name>Zn(2+)</name>
        <dbReference type="ChEBI" id="CHEBI:29105"/>
        <label>1</label>
    </ligand>
</feature>
<dbReference type="Proteomes" id="UP000324143">
    <property type="component" value="Unassembled WGS sequence"/>
</dbReference>